<sequence>MNESEFAGGGAAVVPAISVASSVACLRSLGRRGVRTLAVSEKATPPAFASKYCDERASVPDPEENLDSYGDALVALAERPDVRTVVPFREADVYALARNRDTLGEHVGTPWPTMETLRKVQDRVKLFEEAAAAGVGYPETATLDEWVDWDRETIVKSRYTVLAPEYVEERSESGVSDASTVYLAPGEEPNRSEIRAEMGHVPIVQEYVPQSDEYGFFAIYDCGEPMATFQHRQRRGWKYAGGPSAYRESVRIPELEAAGRNLLNRLDWHGVAMVEFLRDERTGEFELMEVNPRFWSSLPFTVQAGVDFPYLYWLQATDRSRFAEAASEATYTAGIGGHLLRGELLYLHSVLFEEYNLVERPRFADAVADVASSLVRDPRFDYLSADDPMPFVRDVRNLLGSAAEWGRSALRRSREEVVDAPSTDRRLSLWR</sequence>
<evidence type="ECO:0000259" key="2">
    <source>
        <dbReference type="PROSITE" id="PS50975"/>
    </source>
</evidence>
<accession>A0A1H0Y4I9</accession>
<evidence type="ECO:0000256" key="1">
    <source>
        <dbReference type="PROSITE-ProRule" id="PRU00409"/>
    </source>
</evidence>
<gene>
    <name evidence="3" type="ORF">SAMN05216278_0388</name>
</gene>
<name>A0A1H0Y4I9_9EURY</name>
<dbReference type="GO" id="GO:0005524">
    <property type="term" value="F:ATP binding"/>
    <property type="evidence" value="ECO:0007669"/>
    <property type="project" value="UniProtKB-UniRule"/>
</dbReference>
<dbReference type="PROSITE" id="PS50975">
    <property type="entry name" value="ATP_GRASP"/>
    <property type="match status" value="1"/>
</dbReference>
<proteinExistence type="predicted"/>
<dbReference type="RefSeq" id="WP_175454352.1">
    <property type="nucleotide sequence ID" value="NZ_FNKQ01000001.1"/>
</dbReference>
<dbReference type="GO" id="GO:0016874">
    <property type="term" value="F:ligase activity"/>
    <property type="evidence" value="ECO:0007669"/>
    <property type="project" value="UniProtKB-KW"/>
</dbReference>
<evidence type="ECO:0000313" key="4">
    <source>
        <dbReference type="Proteomes" id="UP000199289"/>
    </source>
</evidence>
<keyword evidence="1" id="KW-0067">ATP-binding</keyword>
<dbReference type="Proteomes" id="UP000199289">
    <property type="component" value="Unassembled WGS sequence"/>
</dbReference>
<keyword evidence="3" id="KW-0436">Ligase</keyword>
<feature type="domain" description="ATP-grasp" evidence="2">
    <location>
        <begin position="127"/>
        <end position="317"/>
    </location>
</feature>
<dbReference type="Gene3D" id="3.30.470.20">
    <property type="entry name" value="ATP-grasp fold, B domain"/>
    <property type="match status" value="1"/>
</dbReference>
<dbReference type="EMBL" id="FNKQ01000001">
    <property type="protein sequence ID" value="SDQ09876.1"/>
    <property type="molecule type" value="Genomic_DNA"/>
</dbReference>
<dbReference type="GO" id="GO:0046872">
    <property type="term" value="F:metal ion binding"/>
    <property type="evidence" value="ECO:0007669"/>
    <property type="project" value="InterPro"/>
</dbReference>
<evidence type="ECO:0000313" key="3">
    <source>
        <dbReference type="EMBL" id="SDQ09876.1"/>
    </source>
</evidence>
<dbReference type="AlphaFoldDB" id="A0A1H0Y4I9"/>
<dbReference type="OrthoDB" id="11959at2157"/>
<reference evidence="4" key="1">
    <citation type="submission" date="2016-10" db="EMBL/GenBank/DDBJ databases">
        <authorList>
            <person name="Varghese N."/>
            <person name="Submissions S."/>
        </authorList>
    </citation>
    <scope>NUCLEOTIDE SEQUENCE [LARGE SCALE GENOMIC DNA]</scope>
    <source>
        <strain evidence="4">CGMCC 1.12397</strain>
    </source>
</reference>
<keyword evidence="1" id="KW-0547">Nucleotide-binding</keyword>
<protein>
    <submittedName>
        <fullName evidence="3">Predicted ATP-dependent carboligase, ATP-grasp superfamily</fullName>
    </submittedName>
</protein>
<dbReference type="SUPFAM" id="SSF56059">
    <property type="entry name" value="Glutathione synthetase ATP-binding domain-like"/>
    <property type="match status" value="1"/>
</dbReference>
<dbReference type="InterPro" id="IPR011761">
    <property type="entry name" value="ATP-grasp"/>
</dbReference>
<dbReference type="Gene3D" id="3.40.50.20">
    <property type="match status" value="1"/>
</dbReference>
<organism evidence="3 4">
    <name type="scientific">Halopelagius longus</name>
    <dbReference type="NCBI Taxonomy" id="1236180"/>
    <lineage>
        <taxon>Archaea</taxon>
        <taxon>Methanobacteriati</taxon>
        <taxon>Methanobacteriota</taxon>
        <taxon>Stenosarchaea group</taxon>
        <taxon>Halobacteria</taxon>
        <taxon>Halobacteriales</taxon>
        <taxon>Haloferacaceae</taxon>
    </lineage>
</organism>